<keyword evidence="2" id="KW-1185">Reference proteome</keyword>
<accession>A0ABD2P094</accession>
<proteinExistence type="predicted"/>
<organism evidence="1 2">
    <name type="scientific">Cryptolaemus montrouzieri</name>
    <dbReference type="NCBI Taxonomy" id="559131"/>
    <lineage>
        <taxon>Eukaryota</taxon>
        <taxon>Metazoa</taxon>
        <taxon>Ecdysozoa</taxon>
        <taxon>Arthropoda</taxon>
        <taxon>Hexapoda</taxon>
        <taxon>Insecta</taxon>
        <taxon>Pterygota</taxon>
        <taxon>Neoptera</taxon>
        <taxon>Endopterygota</taxon>
        <taxon>Coleoptera</taxon>
        <taxon>Polyphaga</taxon>
        <taxon>Cucujiformia</taxon>
        <taxon>Coccinelloidea</taxon>
        <taxon>Coccinellidae</taxon>
        <taxon>Scymninae</taxon>
        <taxon>Scymnini</taxon>
        <taxon>Cryptolaemus</taxon>
    </lineage>
</organism>
<comment type="caution">
    <text evidence="1">The sequence shown here is derived from an EMBL/GenBank/DDBJ whole genome shotgun (WGS) entry which is preliminary data.</text>
</comment>
<dbReference type="AlphaFoldDB" id="A0ABD2P094"/>
<reference evidence="1 2" key="1">
    <citation type="journal article" date="2021" name="BMC Biol.">
        <title>Horizontally acquired antibacterial genes associated with adaptive radiation of ladybird beetles.</title>
        <authorList>
            <person name="Li H.S."/>
            <person name="Tang X.F."/>
            <person name="Huang Y.H."/>
            <person name="Xu Z.Y."/>
            <person name="Chen M.L."/>
            <person name="Du X.Y."/>
            <person name="Qiu B.Y."/>
            <person name="Chen P.T."/>
            <person name="Zhang W."/>
            <person name="Slipinski A."/>
            <person name="Escalona H.E."/>
            <person name="Waterhouse R.M."/>
            <person name="Zwick A."/>
            <person name="Pang H."/>
        </authorList>
    </citation>
    <scope>NUCLEOTIDE SEQUENCE [LARGE SCALE GENOMIC DNA]</scope>
    <source>
        <strain evidence="1">SYSU2018</strain>
    </source>
</reference>
<name>A0ABD2P094_9CUCU</name>
<protein>
    <submittedName>
        <fullName evidence="1">Uncharacterized protein</fullName>
    </submittedName>
</protein>
<gene>
    <name evidence="1" type="ORF">HHI36_018467</name>
</gene>
<evidence type="ECO:0000313" key="2">
    <source>
        <dbReference type="Proteomes" id="UP001516400"/>
    </source>
</evidence>
<dbReference type="EMBL" id="JABFTP020000165">
    <property type="protein sequence ID" value="KAL3284309.1"/>
    <property type="molecule type" value="Genomic_DNA"/>
</dbReference>
<dbReference type="Proteomes" id="UP001516400">
    <property type="component" value="Unassembled WGS sequence"/>
</dbReference>
<evidence type="ECO:0000313" key="1">
    <source>
        <dbReference type="EMBL" id="KAL3284309.1"/>
    </source>
</evidence>
<sequence length="116" mass="14233">MHDSVRYIYQKRLDEKSIQEQSLSLQERYKHIIDSIHKAAREALGERKKKKSNKIWWTEEIEQLVHEKKNLYLKWLTTKEEEDNFLYNRKRKEVQTQLQMRKTEFGTKNAKKSIHT</sequence>